<dbReference type="RefSeq" id="WP_198874522.1">
    <property type="nucleotide sequence ID" value="NZ_JAEKMH010000001.1"/>
</dbReference>
<dbReference type="InterPro" id="IPR013196">
    <property type="entry name" value="HTH_11"/>
</dbReference>
<keyword evidence="4" id="KW-1185">Reference proteome</keyword>
<protein>
    <submittedName>
        <fullName evidence="3">YafY family transcriptional regulator</fullName>
    </submittedName>
</protein>
<dbReference type="Gene3D" id="1.10.10.10">
    <property type="entry name" value="Winged helix-like DNA-binding domain superfamily/Winged helix DNA-binding domain"/>
    <property type="match status" value="1"/>
</dbReference>
<dbReference type="PROSITE" id="PS52050">
    <property type="entry name" value="WYL"/>
    <property type="match status" value="1"/>
</dbReference>
<accession>A0A934IS48</accession>
<dbReference type="Pfam" id="PF13280">
    <property type="entry name" value="WYL"/>
    <property type="match status" value="1"/>
</dbReference>
<dbReference type="InterPro" id="IPR026881">
    <property type="entry name" value="WYL_dom"/>
</dbReference>
<sequence length="228" mass="25740">MARSDRLLRLLQAMRQMLPPITASRLADETGVSLRSLYRDIDSLRAAGARIEGERGYGYRLVEDFALPPQTFDRLEIEALVLGLGEVQTLGDPELAAAARSTLAKVAATLPDEREQQMLHAISQVYRPGARYALDVDMGLIRQCCWREETLAIGYRDADGAVTAREIKPLALAYHQNVLAVLAWCCLREDFRIFRADRIADPRPTGKSFRPQRVSLLRDYLEKLNARR</sequence>
<evidence type="ECO:0000259" key="2">
    <source>
        <dbReference type="Pfam" id="PF13280"/>
    </source>
</evidence>
<dbReference type="SUPFAM" id="SSF46785">
    <property type="entry name" value="Winged helix' DNA-binding domain"/>
    <property type="match status" value="1"/>
</dbReference>
<evidence type="ECO:0000313" key="4">
    <source>
        <dbReference type="Proteomes" id="UP000602124"/>
    </source>
</evidence>
<comment type="caution">
    <text evidence="3">The sequence shown here is derived from an EMBL/GenBank/DDBJ whole genome shotgun (WGS) entry which is preliminary data.</text>
</comment>
<gene>
    <name evidence="3" type="ORF">JEQ47_00975</name>
</gene>
<evidence type="ECO:0000259" key="1">
    <source>
        <dbReference type="Pfam" id="PF08279"/>
    </source>
</evidence>
<dbReference type="PANTHER" id="PTHR34580:SF3">
    <property type="entry name" value="PROTEIN PAFB"/>
    <property type="match status" value="1"/>
</dbReference>
<dbReference type="PANTHER" id="PTHR34580">
    <property type="match status" value="1"/>
</dbReference>
<dbReference type="InterPro" id="IPR036390">
    <property type="entry name" value="WH_DNA-bd_sf"/>
</dbReference>
<feature type="domain" description="Helix-turn-helix type 11" evidence="1">
    <location>
        <begin position="6"/>
        <end position="60"/>
    </location>
</feature>
<organism evidence="3 4">
    <name type="scientific">Devosia sediminis</name>
    <dbReference type="NCBI Taxonomy" id="2798801"/>
    <lineage>
        <taxon>Bacteria</taxon>
        <taxon>Pseudomonadati</taxon>
        <taxon>Pseudomonadota</taxon>
        <taxon>Alphaproteobacteria</taxon>
        <taxon>Hyphomicrobiales</taxon>
        <taxon>Devosiaceae</taxon>
        <taxon>Devosia</taxon>
    </lineage>
</organism>
<dbReference type="Pfam" id="PF08279">
    <property type="entry name" value="HTH_11"/>
    <property type="match status" value="1"/>
</dbReference>
<evidence type="ECO:0000313" key="3">
    <source>
        <dbReference type="EMBL" id="MBJ3783277.1"/>
    </source>
</evidence>
<dbReference type="InterPro" id="IPR036388">
    <property type="entry name" value="WH-like_DNA-bd_sf"/>
</dbReference>
<reference evidence="3" key="1">
    <citation type="submission" date="2020-12" db="EMBL/GenBank/DDBJ databases">
        <title>Devosia sp. MSA67 isolated from Mo River.</title>
        <authorList>
            <person name="Ma F."/>
            <person name="Zi Z."/>
        </authorList>
    </citation>
    <scope>NUCLEOTIDE SEQUENCE</scope>
    <source>
        <strain evidence="3">MSA67</strain>
    </source>
</reference>
<feature type="domain" description="WYL" evidence="2">
    <location>
        <begin position="140"/>
        <end position="203"/>
    </location>
</feature>
<dbReference type="InterPro" id="IPR051534">
    <property type="entry name" value="CBASS_pafABC_assoc_protein"/>
</dbReference>
<dbReference type="EMBL" id="JAEKMH010000001">
    <property type="protein sequence ID" value="MBJ3783277.1"/>
    <property type="molecule type" value="Genomic_DNA"/>
</dbReference>
<dbReference type="Proteomes" id="UP000602124">
    <property type="component" value="Unassembled WGS sequence"/>
</dbReference>
<dbReference type="AlphaFoldDB" id="A0A934IS48"/>
<proteinExistence type="predicted"/>
<name>A0A934IS48_9HYPH</name>